<evidence type="ECO:0000259" key="3">
    <source>
        <dbReference type="Pfam" id="PF00501"/>
    </source>
</evidence>
<name>A0A1D7Y9K9_9ACTN</name>
<dbReference type="PROSITE" id="PS00455">
    <property type="entry name" value="AMP_BINDING"/>
    <property type="match status" value="1"/>
</dbReference>
<dbReference type="InterPro" id="IPR020845">
    <property type="entry name" value="AMP-binding_CS"/>
</dbReference>
<dbReference type="Pfam" id="PF23562">
    <property type="entry name" value="AMP-binding_C_3"/>
    <property type="match status" value="1"/>
</dbReference>
<dbReference type="KEGG" id="spun:BFF78_15695"/>
<comment type="similarity">
    <text evidence="1">Belongs to the ATP-dependent AMP-binding enzyme family.</text>
</comment>
<proteinExistence type="inferred from homology"/>
<dbReference type="PANTHER" id="PTHR43201:SF5">
    <property type="entry name" value="MEDIUM-CHAIN ACYL-COA LIGASE ACSF2, MITOCHONDRIAL"/>
    <property type="match status" value="1"/>
</dbReference>
<evidence type="ECO:0000256" key="1">
    <source>
        <dbReference type="ARBA" id="ARBA00006432"/>
    </source>
</evidence>
<dbReference type="GO" id="GO:0006631">
    <property type="term" value="P:fatty acid metabolic process"/>
    <property type="evidence" value="ECO:0007669"/>
    <property type="project" value="TreeGrafter"/>
</dbReference>
<dbReference type="Gene3D" id="3.40.50.12780">
    <property type="entry name" value="N-terminal domain of ligase-like"/>
    <property type="match status" value="1"/>
</dbReference>
<dbReference type="InterPro" id="IPR042099">
    <property type="entry name" value="ANL_N_sf"/>
</dbReference>
<protein>
    <recommendedName>
        <fullName evidence="3">AMP-dependent synthetase/ligase domain-containing protein</fullName>
    </recommendedName>
</protein>
<dbReference type="Proteomes" id="UP000094960">
    <property type="component" value="Chromosome"/>
</dbReference>
<evidence type="ECO:0000256" key="2">
    <source>
        <dbReference type="ARBA" id="ARBA00022598"/>
    </source>
</evidence>
<dbReference type="InterPro" id="IPR045851">
    <property type="entry name" value="AMP-bd_C_sf"/>
</dbReference>
<keyword evidence="2" id="KW-0436">Ligase</keyword>
<dbReference type="EMBL" id="CP017248">
    <property type="protein sequence ID" value="AOR32318.1"/>
    <property type="molecule type" value="Genomic_DNA"/>
</dbReference>
<accession>A0A1D7Y9K9</accession>
<feature type="domain" description="AMP-dependent synthetase/ligase" evidence="3">
    <location>
        <begin position="17"/>
        <end position="325"/>
    </location>
</feature>
<dbReference type="AlphaFoldDB" id="A0A1D7Y9K9"/>
<reference evidence="5" key="1">
    <citation type="submission" date="2016-09" db="EMBL/GenBank/DDBJ databases">
        <title>Streptomyces puniciscabiei strain:TW1S1 Genome sequencing and assembly.</title>
        <authorList>
            <person name="Kim M.-K."/>
            <person name="Kim S.B."/>
        </authorList>
    </citation>
    <scope>NUCLEOTIDE SEQUENCE [LARGE SCALE GENOMIC DNA]</scope>
    <source>
        <strain evidence="5">TW1S1</strain>
    </source>
</reference>
<sequence length="508" mass="54695">MSEEMRLQGLLDHYTGNDTAVVVDISVGGTRREISHARLAELVRERIEDLRAAGVRPGQLIGINARNSLEWLVWDLATLEFGAHLYALPDGTPLPGDADDTEAFLAEAGLVALVADEDGQERPADGPLLAPGDRLAGRRLRLDAPAQDLPNLHSLVFSSGTSGSLKGLRISRSGTEYVINRFLEAFGVTGEDRHLIFLPLSNYQQRLSVYCCLWAGADLALAPFQRVFAALQSERPTFLIAPPVFYDSTLQLHRKAGKGQQLDAFLGGRIRFMITGMAPIRTATLDAYAAAGLSLLEAYGMTECGMIAWNTAKARRAGTVGRLIDPSAVTFTEDGELVITRQAPLSLGYFQVDPAAEPTFLPDGSILTGDFGTLDEDGFLTLRGRRKDVITLGSGRKVNPAEIEALFAGAEGVAELVVVSSGDSGRLGAVVSLAGPVTAGTEAAARAAIEKVNSTIDPYRRLGRLVFVDHPLHSEPRFQTKNMKLRRAAVEEYFAELSARRESKGGPA</sequence>
<dbReference type="RefSeq" id="WP_069778932.1">
    <property type="nucleotide sequence ID" value="NZ_CP017248.1"/>
</dbReference>
<dbReference type="Gene3D" id="3.30.300.30">
    <property type="match status" value="1"/>
</dbReference>
<dbReference type="SUPFAM" id="SSF56801">
    <property type="entry name" value="Acetyl-CoA synthetase-like"/>
    <property type="match status" value="1"/>
</dbReference>
<organism evidence="4 5">
    <name type="scientific">Streptomyces fodineus</name>
    <dbReference type="NCBI Taxonomy" id="1904616"/>
    <lineage>
        <taxon>Bacteria</taxon>
        <taxon>Bacillati</taxon>
        <taxon>Actinomycetota</taxon>
        <taxon>Actinomycetes</taxon>
        <taxon>Kitasatosporales</taxon>
        <taxon>Streptomycetaceae</taxon>
        <taxon>Streptomyces</taxon>
    </lineage>
</organism>
<dbReference type="GO" id="GO:0031956">
    <property type="term" value="F:medium-chain fatty acid-CoA ligase activity"/>
    <property type="evidence" value="ECO:0007669"/>
    <property type="project" value="TreeGrafter"/>
</dbReference>
<dbReference type="InterPro" id="IPR000873">
    <property type="entry name" value="AMP-dep_synth/lig_dom"/>
</dbReference>
<dbReference type="Pfam" id="PF00501">
    <property type="entry name" value="AMP-binding"/>
    <property type="match status" value="1"/>
</dbReference>
<keyword evidence="5" id="KW-1185">Reference proteome</keyword>
<gene>
    <name evidence="4" type="ORF">BFF78_15695</name>
</gene>
<evidence type="ECO:0000313" key="4">
    <source>
        <dbReference type="EMBL" id="AOR32318.1"/>
    </source>
</evidence>
<dbReference type="PANTHER" id="PTHR43201">
    <property type="entry name" value="ACYL-COA SYNTHETASE"/>
    <property type="match status" value="1"/>
</dbReference>
<evidence type="ECO:0000313" key="5">
    <source>
        <dbReference type="Proteomes" id="UP000094960"/>
    </source>
</evidence>